<keyword evidence="2" id="KW-1185">Reference proteome</keyword>
<proteinExistence type="predicted"/>
<dbReference type="Proteomes" id="UP000499080">
    <property type="component" value="Unassembled WGS sequence"/>
</dbReference>
<reference evidence="1 2" key="1">
    <citation type="journal article" date="2019" name="Sci. Rep.">
        <title>Orb-weaving spider Araneus ventricosus genome elucidates the spidroin gene catalogue.</title>
        <authorList>
            <person name="Kono N."/>
            <person name="Nakamura H."/>
            <person name="Ohtoshi R."/>
            <person name="Moran D.A.P."/>
            <person name="Shinohara A."/>
            <person name="Yoshida Y."/>
            <person name="Fujiwara M."/>
            <person name="Mori M."/>
            <person name="Tomita M."/>
            <person name="Arakawa K."/>
        </authorList>
    </citation>
    <scope>NUCLEOTIDE SEQUENCE [LARGE SCALE GENOMIC DNA]</scope>
</reference>
<accession>A0A4Y2ICK6</accession>
<protein>
    <submittedName>
        <fullName evidence="1">Uncharacterized protein</fullName>
    </submittedName>
</protein>
<dbReference type="EMBL" id="BGPR01002558">
    <property type="protein sequence ID" value="GBM75447.1"/>
    <property type="molecule type" value="Genomic_DNA"/>
</dbReference>
<evidence type="ECO:0000313" key="2">
    <source>
        <dbReference type="Proteomes" id="UP000499080"/>
    </source>
</evidence>
<evidence type="ECO:0000313" key="1">
    <source>
        <dbReference type="EMBL" id="GBM75447.1"/>
    </source>
</evidence>
<dbReference type="AlphaFoldDB" id="A0A4Y2ICK6"/>
<organism evidence="1 2">
    <name type="scientific">Araneus ventricosus</name>
    <name type="common">Orbweaver spider</name>
    <name type="synonym">Epeira ventricosa</name>
    <dbReference type="NCBI Taxonomy" id="182803"/>
    <lineage>
        <taxon>Eukaryota</taxon>
        <taxon>Metazoa</taxon>
        <taxon>Ecdysozoa</taxon>
        <taxon>Arthropoda</taxon>
        <taxon>Chelicerata</taxon>
        <taxon>Arachnida</taxon>
        <taxon>Araneae</taxon>
        <taxon>Araneomorphae</taxon>
        <taxon>Entelegynae</taxon>
        <taxon>Araneoidea</taxon>
        <taxon>Araneidae</taxon>
        <taxon>Araneus</taxon>
    </lineage>
</organism>
<gene>
    <name evidence="1" type="ORF">AVEN_182317_1</name>
</gene>
<sequence length="95" mass="10643">MVRGCHKAWNCKGSVVAWWQDLGFGVRGFQVQNRIPLYEARFALNRTSNTIQLSWSGSLERGVPAQVSHSPFDRGSRLLDPSHNSLRFASNGTLI</sequence>
<comment type="caution">
    <text evidence="1">The sequence shown here is derived from an EMBL/GenBank/DDBJ whole genome shotgun (WGS) entry which is preliminary data.</text>
</comment>
<name>A0A4Y2ICK6_ARAVE</name>